<evidence type="ECO:0000259" key="8">
    <source>
        <dbReference type="PROSITE" id="PS50928"/>
    </source>
</evidence>
<dbReference type="SUPFAM" id="SSF161098">
    <property type="entry name" value="MetI-like"/>
    <property type="match status" value="1"/>
</dbReference>
<comment type="subcellular location">
    <subcellularLocation>
        <location evidence="1 7">Cell membrane</location>
        <topology evidence="1 7">Multi-pass membrane protein</topology>
    </subcellularLocation>
</comment>
<proteinExistence type="inferred from homology"/>
<dbReference type="PATRIC" id="fig|1307761.3.peg.3383"/>
<feature type="domain" description="ABC transmembrane type-1" evidence="8">
    <location>
        <begin position="74"/>
        <end position="286"/>
    </location>
</feature>
<sequence>MINLKAITNEQRETRLGWALITPAMAVILLLILYPILYNIFLSFFDVALMGTNRFIGVENYTRIIGDSEFWRSVLVTLLYVVLSTLGTTLVGLGVAVVMNRKFPLRGLVRSLILFPYVAPVISVVFAWQFIFDPVNGIFMHTMVEQLGWISERFNLIRDPGNALWVLIIFNIWKNFPFSYLMILSRLQAIDSNLYEAAEIDGANGWQKFRHITVPELYFVIGALMLLRFIWNFNKFEEVFLLTGTNIKVLSIYTYFKAFIGTMELGDASSLAVIQFILLTGIILIYVKRVLKW</sequence>
<dbReference type="PANTHER" id="PTHR43227:SF8">
    <property type="entry name" value="DIACETYLCHITOBIOSE UPTAKE SYSTEM PERMEASE PROTEIN DASB"/>
    <property type="match status" value="1"/>
</dbReference>
<evidence type="ECO:0000256" key="3">
    <source>
        <dbReference type="ARBA" id="ARBA00022475"/>
    </source>
</evidence>
<dbReference type="HOGENOM" id="CLU_016047_0_3_12"/>
<organism evidence="9 10">
    <name type="scientific">Salinispira pacifica</name>
    <dbReference type="NCBI Taxonomy" id="1307761"/>
    <lineage>
        <taxon>Bacteria</taxon>
        <taxon>Pseudomonadati</taxon>
        <taxon>Spirochaetota</taxon>
        <taxon>Spirochaetia</taxon>
        <taxon>Spirochaetales</taxon>
        <taxon>Spirochaetaceae</taxon>
        <taxon>Salinispira</taxon>
    </lineage>
</organism>
<evidence type="ECO:0000256" key="2">
    <source>
        <dbReference type="ARBA" id="ARBA00022448"/>
    </source>
</evidence>
<feature type="transmembrane region" description="Helical" evidence="7">
    <location>
        <begin position="111"/>
        <end position="131"/>
    </location>
</feature>
<dbReference type="eggNOG" id="COG1175">
    <property type="taxonomic scope" value="Bacteria"/>
</dbReference>
<evidence type="ECO:0000313" key="9">
    <source>
        <dbReference type="EMBL" id="AHC16732.1"/>
    </source>
</evidence>
<dbReference type="InterPro" id="IPR035906">
    <property type="entry name" value="MetI-like_sf"/>
</dbReference>
<dbReference type="Gene3D" id="1.10.3720.10">
    <property type="entry name" value="MetI-like"/>
    <property type="match status" value="1"/>
</dbReference>
<evidence type="ECO:0000313" key="10">
    <source>
        <dbReference type="Proteomes" id="UP000018680"/>
    </source>
</evidence>
<dbReference type="Pfam" id="PF00528">
    <property type="entry name" value="BPD_transp_1"/>
    <property type="match status" value="1"/>
</dbReference>
<dbReference type="STRING" id="1307761.L21SP2_3394"/>
<keyword evidence="4 7" id="KW-0812">Transmembrane</keyword>
<reference evidence="9 10" key="1">
    <citation type="journal article" date="2015" name="Stand. Genomic Sci.">
        <title>Complete genome sequence and description of Salinispira pacifica gen. nov., sp. nov., a novel spirochaete isolated form a hypersaline microbial mat.</title>
        <authorList>
            <person name="Ben Hania W."/>
            <person name="Joseph M."/>
            <person name="Schumann P."/>
            <person name="Bunk B."/>
            <person name="Fiebig A."/>
            <person name="Sproer C."/>
            <person name="Klenk H.P."/>
            <person name="Fardeau M.L."/>
            <person name="Spring S."/>
        </authorList>
    </citation>
    <scope>NUCLEOTIDE SEQUENCE [LARGE SCALE GENOMIC DNA]</scope>
    <source>
        <strain evidence="9 10">L21-RPul-D2</strain>
    </source>
</reference>
<keyword evidence="5 7" id="KW-1133">Transmembrane helix</keyword>
<keyword evidence="3" id="KW-1003">Cell membrane</keyword>
<dbReference type="RefSeq" id="WP_024269620.1">
    <property type="nucleotide sequence ID" value="NC_023035.1"/>
</dbReference>
<dbReference type="GO" id="GO:0055085">
    <property type="term" value="P:transmembrane transport"/>
    <property type="evidence" value="ECO:0007669"/>
    <property type="project" value="InterPro"/>
</dbReference>
<feature type="transmembrane region" description="Helical" evidence="7">
    <location>
        <begin position="268"/>
        <end position="287"/>
    </location>
</feature>
<dbReference type="KEGG" id="slr:L21SP2_3394"/>
<dbReference type="CDD" id="cd06261">
    <property type="entry name" value="TM_PBP2"/>
    <property type="match status" value="1"/>
</dbReference>
<dbReference type="GO" id="GO:0005886">
    <property type="term" value="C:plasma membrane"/>
    <property type="evidence" value="ECO:0007669"/>
    <property type="project" value="UniProtKB-SubCell"/>
</dbReference>
<protein>
    <submittedName>
        <fullName evidence="9">Inner membrane ABC transporter permease protein YcjO</fullName>
    </submittedName>
</protein>
<feature type="transmembrane region" description="Helical" evidence="7">
    <location>
        <begin position="217"/>
        <end position="233"/>
    </location>
</feature>
<comment type="similarity">
    <text evidence="7">Belongs to the binding-protein-dependent transport system permease family.</text>
</comment>
<evidence type="ECO:0000256" key="6">
    <source>
        <dbReference type="ARBA" id="ARBA00023136"/>
    </source>
</evidence>
<name>V5WLG3_9SPIO</name>
<keyword evidence="10" id="KW-1185">Reference proteome</keyword>
<dbReference type="InterPro" id="IPR000515">
    <property type="entry name" value="MetI-like"/>
</dbReference>
<dbReference type="AlphaFoldDB" id="V5WLG3"/>
<dbReference type="OrthoDB" id="9787541at2"/>
<feature type="transmembrane region" description="Helical" evidence="7">
    <location>
        <begin position="78"/>
        <end position="99"/>
    </location>
</feature>
<feature type="transmembrane region" description="Helical" evidence="7">
    <location>
        <begin position="163"/>
        <end position="183"/>
    </location>
</feature>
<feature type="transmembrane region" description="Helical" evidence="7">
    <location>
        <begin position="20"/>
        <end position="41"/>
    </location>
</feature>
<dbReference type="PROSITE" id="PS50928">
    <property type="entry name" value="ABC_TM1"/>
    <property type="match status" value="1"/>
</dbReference>
<dbReference type="PANTHER" id="PTHR43227">
    <property type="entry name" value="BLL4140 PROTEIN"/>
    <property type="match status" value="1"/>
</dbReference>
<evidence type="ECO:0000256" key="7">
    <source>
        <dbReference type="RuleBase" id="RU363032"/>
    </source>
</evidence>
<evidence type="ECO:0000256" key="5">
    <source>
        <dbReference type="ARBA" id="ARBA00022989"/>
    </source>
</evidence>
<accession>V5WLG3</accession>
<keyword evidence="2 7" id="KW-0813">Transport</keyword>
<gene>
    <name evidence="9" type="ORF">L21SP2_3394</name>
</gene>
<keyword evidence="6 7" id="KW-0472">Membrane</keyword>
<evidence type="ECO:0000256" key="1">
    <source>
        <dbReference type="ARBA" id="ARBA00004651"/>
    </source>
</evidence>
<dbReference type="EMBL" id="CP006939">
    <property type="protein sequence ID" value="AHC16732.1"/>
    <property type="molecule type" value="Genomic_DNA"/>
</dbReference>
<evidence type="ECO:0000256" key="4">
    <source>
        <dbReference type="ARBA" id="ARBA00022692"/>
    </source>
</evidence>
<dbReference type="InterPro" id="IPR050809">
    <property type="entry name" value="UgpAE/MalFG_permease"/>
</dbReference>
<dbReference type="Proteomes" id="UP000018680">
    <property type="component" value="Chromosome"/>
</dbReference>